<comment type="similarity">
    <text evidence="2 4">Belongs to the FliE family.</text>
</comment>
<dbReference type="NCBIfam" id="TIGR00205">
    <property type="entry name" value="fliE"/>
    <property type="match status" value="1"/>
</dbReference>
<evidence type="ECO:0000256" key="5">
    <source>
        <dbReference type="NCBIfam" id="TIGR00205"/>
    </source>
</evidence>
<dbReference type="PANTHER" id="PTHR34653">
    <property type="match status" value="1"/>
</dbReference>
<dbReference type="RefSeq" id="WP_075443785.1">
    <property type="nucleotide sequence ID" value="NZ_FOQK01000013.1"/>
</dbReference>
<dbReference type="GO" id="GO:0009425">
    <property type="term" value="C:bacterial-type flagellum basal body"/>
    <property type="evidence" value="ECO:0007669"/>
    <property type="project" value="UniProtKB-SubCell"/>
</dbReference>
<comment type="subcellular location">
    <subcellularLocation>
        <location evidence="1 4">Bacterial flagellum basal body</location>
    </subcellularLocation>
</comment>
<proteinExistence type="inferred from homology"/>
<dbReference type="HAMAP" id="MF_00724">
    <property type="entry name" value="FliE"/>
    <property type="match status" value="1"/>
</dbReference>
<gene>
    <name evidence="4" type="primary">fliE</name>
    <name evidence="6" type="ORF">SAMN04487861_11336</name>
</gene>
<dbReference type="PANTHER" id="PTHR34653:SF1">
    <property type="entry name" value="FLAGELLAR HOOK-BASAL BODY COMPLEX PROTEIN FLIE"/>
    <property type="match status" value="1"/>
</dbReference>
<evidence type="ECO:0000256" key="1">
    <source>
        <dbReference type="ARBA" id="ARBA00004117"/>
    </source>
</evidence>
<accession>A0A1I3F5T5</accession>
<evidence type="ECO:0000256" key="3">
    <source>
        <dbReference type="ARBA" id="ARBA00023143"/>
    </source>
</evidence>
<dbReference type="GO" id="GO:0005198">
    <property type="term" value="F:structural molecule activity"/>
    <property type="evidence" value="ECO:0007669"/>
    <property type="project" value="UniProtKB-UniRule"/>
</dbReference>
<sequence length="100" mass="11091">MEIAALQMTPVPMHAESHLGETQSHKEVKGFGEYLTDALKKTNELQLESDRENALLAAGQIDDVAQVVIASQKADLALQLTLQLRNRAVSAYQEIMRMQV</sequence>
<dbReference type="Pfam" id="PF02049">
    <property type="entry name" value="FliE"/>
    <property type="match status" value="1"/>
</dbReference>
<protein>
    <recommendedName>
        <fullName evidence="4 5">Flagellar hook-basal body complex protein FliE</fullName>
    </recommendedName>
</protein>
<organism evidence="6 7">
    <name type="scientific">Selenomonas ruminantium</name>
    <dbReference type="NCBI Taxonomy" id="971"/>
    <lineage>
        <taxon>Bacteria</taxon>
        <taxon>Bacillati</taxon>
        <taxon>Bacillota</taxon>
        <taxon>Negativicutes</taxon>
        <taxon>Selenomonadales</taxon>
        <taxon>Selenomonadaceae</taxon>
        <taxon>Selenomonas</taxon>
    </lineage>
</organism>
<dbReference type="OrthoDB" id="9812413at2"/>
<dbReference type="InterPro" id="IPR001624">
    <property type="entry name" value="FliE"/>
</dbReference>
<evidence type="ECO:0000313" key="7">
    <source>
        <dbReference type="Proteomes" id="UP000183639"/>
    </source>
</evidence>
<keyword evidence="6" id="KW-0969">Cilium</keyword>
<name>A0A1I3F5T5_SELRU</name>
<evidence type="ECO:0000256" key="2">
    <source>
        <dbReference type="ARBA" id="ARBA00009272"/>
    </source>
</evidence>
<keyword evidence="3 4" id="KW-0975">Bacterial flagellum</keyword>
<dbReference type="GO" id="GO:0003774">
    <property type="term" value="F:cytoskeletal motor activity"/>
    <property type="evidence" value="ECO:0007669"/>
    <property type="project" value="InterPro"/>
</dbReference>
<reference evidence="6 7" key="1">
    <citation type="submission" date="2016-10" db="EMBL/GenBank/DDBJ databases">
        <authorList>
            <person name="de Groot N.N."/>
        </authorList>
    </citation>
    <scope>NUCLEOTIDE SEQUENCE [LARGE SCALE GENOMIC DNA]</scope>
    <source>
        <strain evidence="6 7">Z108</strain>
    </source>
</reference>
<evidence type="ECO:0000313" key="6">
    <source>
        <dbReference type="EMBL" id="SFI06577.1"/>
    </source>
</evidence>
<keyword evidence="6" id="KW-0282">Flagellum</keyword>
<keyword evidence="6" id="KW-0966">Cell projection</keyword>
<dbReference type="PRINTS" id="PR01006">
    <property type="entry name" value="FLGHOOKFLIE"/>
</dbReference>
<dbReference type="GO" id="GO:0071973">
    <property type="term" value="P:bacterial-type flagellum-dependent cell motility"/>
    <property type="evidence" value="ECO:0007669"/>
    <property type="project" value="InterPro"/>
</dbReference>
<evidence type="ECO:0000256" key="4">
    <source>
        <dbReference type="HAMAP-Rule" id="MF_00724"/>
    </source>
</evidence>
<dbReference type="EMBL" id="FOQK01000013">
    <property type="protein sequence ID" value="SFI06577.1"/>
    <property type="molecule type" value="Genomic_DNA"/>
</dbReference>
<dbReference type="AlphaFoldDB" id="A0A1I3F5T5"/>
<dbReference type="Proteomes" id="UP000183639">
    <property type="component" value="Unassembled WGS sequence"/>
</dbReference>